<gene>
    <name evidence="1" type="ORF">LCGC14_2603160</name>
</gene>
<dbReference type="EMBL" id="LAZR01043998">
    <property type="protein sequence ID" value="KKL05724.1"/>
    <property type="molecule type" value="Genomic_DNA"/>
</dbReference>
<reference evidence="1" key="1">
    <citation type="journal article" date="2015" name="Nature">
        <title>Complex archaea that bridge the gap between prokaryotes and eukaryotes.</title>
        <authorList>
            <person name="Spang A."/>
            <person name="Saw J.H."/>
            <person name="Jorgensen S.L."/>
            <person name="Zaremba-Niedzwiedzka K."/>
            <person name="Martijn J."/>
            <person name="Lind A.E."/>
            <person name="van Eijk R."/>
            <person name="Schleper C."/>
            <person name="Guy L."/>
            <person name="Ettema T.J."/>
        </authorList>
    </citation>
    <scope>NUCLEOTIDE SEQUENCE</scope>
</reference>
<evidence type="ECO:0000313" key="1">
    <source>
        <dbReference type="EMBL" id="KKL05724.1"/>
    </source>
</evidence>
<protein>
    <submittedName>
        <fullName evidence="1">Uncharacterized protein</fullName>
    </submittedName>
</protein>
<dbReference type="AlphaFoldDB" id="A0A0F9A870"/>
<organism evidence="1">
    <name type="scientific">marine sediment metagenome</name>
    <dbReference type="NCBI Taxonomy" id="412755"/>
    <lineage>
        <taxon>unclassified sequences</taxon>
        <taxon>metagenomes</taxon>
        <taxon>ecological metagenomes</taxon>
    </lineage>
</organism>
<sequence length="77" mass="8819">MLKSNDQLQETKLYADLEALEVLVCDCGKLLANWRVATPYKSDKSPDAVISIIELQDDLREQIRVILNKLSEEQLPF</sequence>
<name>A0A0F9A870_9ZZZZ</name>
<proteinExistence type="predicted"/>
<comment type="caution">
    <text evidence="1">The sequence shown here is derived from an EMBL/GenBank/DDBJ whole genome shotgun (WGS) entry which is preliminary data.</text>
</comment>
<accession>A0A0F9A870</accession>